<dbReference type="RefSeq" id="WP_158152796.1">
    <property type="nucleotide sequence ID" value="NZ_CP056030.1"/>
</dbReference>
<dbReference type="KEGG" id="pez:HWQ56_28040"/>
<accession>A0A7D5HK80</accession>
<evidence type="ECO:0000256" key="1">
    <source>
        <dbReference type="SAM" id="SignalP"/>
    </source>
</evidence>
<dbReference type="PROSITE" id="PS51257">
    <property type="entry name" value="PROKAR_LIPOPROTEIN"/>
    <property type="match status" value="1"/>
</dbReference>
<evidence type="ECO:0000313" key="3">
    <source>
        <dbReference type="Proteomes" id="UP000509568"/>
    </source>
</evidence>
<organism evidence="2 3">
    <name type="scientific">Pseudomonas eucalypticola</name>
    <dbReference type="NCBI Taxonomy" id="2599595"/>
    <lineage>
        <taxon>Bacteria</taxon>
        <taxon>Pseudomonadati</taxon>
        <taxon>Pseudomonadota</taxon>
        <taxon>Gammaproteobacteria</taxon>
        <taxon>Pseudomonadales</taxon>
        <taxon>Pseudomonadaceae</taxon>
        <taxon>Pseudomonas</taxon>
    </lineage>
</organism>
<reference evidence="2 3" key="1">
    <citation type="submission" date="2020-06" db="EMBL/GenBank/DDBJ databases">
        <title>Pseudomonas eucalypticola sp. nov., an endophyte of Eucalyptus dunnii leaves with biocontrol ability of eucalyptus leaf blight.</title>
        <authorList>
            <person name="Liu Y."/>
            <person name="Song Z."/>
            <person name="Zeng H."/>
            <person name="Lu M."/>
            <person name="Wang X."/>
            <person name="Lian X."/>
            <person name="Zhang Q."/>
        </authorList>
    </citation>
    <scope>NUCLEOTIDE SEQUENCE [LARGE SCALE GENOMIC DNA]</scope>
    <source>
        <strain evidence="2 3">NP-1</strain>
    </source>
</reference>
<sequence>MRHALVLPLLAALLSGCASHSNVDPSGVWINQQVIDAAAKGISLRQAMPKNDQPLEWQLNSKANQASFSNGFEVGKGNLQPLGKGKWTVTLSGSLTEDMTTVSDDELEVEANKAGPKQVFNRLKTTAEPNAPVGSSFERALYGAYMGGEWTIVEGPGQGSNVRFLADGQLAGFPGADRYALCLAGDCATMTGGQDSMWIERNKQGAPFIFKRDGKQLEIFQVVNQAQADEMPQFKAGERRWLLKKQ</sequence>
<protein>
    <recommendedName>
        <fullName evidence="4">Lipoprotein</fullName>
    </recommendedName>
</protein>
<keyword evidence="1" id="KW-0732">Signal</keyword>
<dbReference type="AlphaFoldDB" id="A0A7D5HK80"/>
<keyword evidence="3" id="KW-1185">Reference proteome</keyword>
<name>A0A7D5HK80_9PSED</name>
<gene>
    <name evidence="2" type="ORF">HWQ56_28040</name>
</gene>
<proteinExistence type="predicted"/>
<feature type="signal peptide" evidence="1">
    <location>
        <begin position="1"/>
        <end position="20"/>
    </location>
</feature>
<evidence type="ECO:0008006" key="4">
    <source>
        <dbReference type="Google" id="ProtNLM"/>
    </source>
</evidence>
<dbReference type="Proteomes" id="UP000509568">
    <property type="component" value="Chromosome"/>
</dbReference>
<evidence type="ECO:0000313" key="2">
    <source>
        <dbReference type="EMBL" id="QKZ07426.1"/>
    </source>
</evidence>
<feature type="chain" id="PRO_5028969036" description="Lipoprotein" evidence="1">
    <location>
        <begin position="21"/>
        <end position="246"/>
    </location>
</feature>
<dbReference type="EMBL" id="CP056030">
    <property type="protein sequence ID" value="QKZ07426.1"/>
    <property type="molecule type" value="Genomic_DNA"/>
</dbReference>